<dbReference type="AlphaFoldDB" id="A0ABD1JG68"/>
<accession>A0ABD1JG68</accession>
<dbReference type="InterPro" id="IPR029526">
    <property type="entry name" value="PGBD"/>
</dbReference>
<dbReference type="Proteomes" id="UP001591681">
    <property type="component" value="Unassembled WGS sequence"/>
</dbReference>
<protein>
    <recommendedName>
        <fullName evidence="2">PiggyBac transposable element-derived protein domain-containing protein</fullName>
    </recommendedName>
</protein>
<reference evidence="3 4" key="1">
    <citation type="submission" date="2024-09" db="EMBL/GenBank/DDBJ databases">
        <title>A chromosome-level genome assembly of Gray's grenadier anchovy, Coilia grayii.</title>
        <authorList>
            <person name="Fu Z."/>
        </authorList>
    </citation>
    <scope>NUCLEOTIDE SEQUENCE [LARGE SCALE GENOMIC DNA]</scope>
    <source>
        <strain evidence="3">G4</strain>
        <tissue evidence="3">Muscle</tissue>
    </source>
</reference>
<dbReference type="Pfam" id="PF13843">
    <property type="entry name" value="DDE_Tnp_1_7"/>
    <property type="match status" value="1"/>
</dbReference>
<feature type="domain" description="PiggyBac transposable element-derived protein" evidence="2">
    <location>
        <begin position="238"/>
        <end position="608"/>
    </location>
</feature>
<dbReference type="PANTHER" id="PTHR46599:SF3">
    <property type="entry name" value="PIGGYBAC TRANSPOSABLE ELEMENT-DERIVED PROTEIN 4"/>
    <property type="match status" value="1"/>
</dbReference>
<feature type="compositionally biased region" description="Basic residues" evidence="1">
    <location>
        <begin position="174"/>
        <end position="184"/>
    </location>
</feature>
<evidence type="ECO:0000256" key="1">
    <source>
        <dbReference type="SAM" id="MobiDB-lite"/>
    </source>
</evidence>
<keyword evidence="4" id="KW-1185">Reference proteome</keyword>
<feature type="compositionally biased region" description="Basic and acidic residues" evidence="1">
    <location>
        <begin position="154"/>
        <end position="169"/>
    </location>
</feature>
<feature type="region of interest" description="Disordered" evidence="1">
    <location>
        <begin position="18"/>
        <end position="78"/>
    </location>
</feature>
<proteinExistence type="predicted"/>
<feature type="region of interest" description="Disordered" evidence="1">
    <location>
        <begin position="125"/>
        <end position="184"/>
    </location>
</feature>
<gene>
    <name evidence="3" type="ORF">ACEWY4_017211</name>
</gene>
<evidence type="ECO:0000259" key="2">
    <source>
        <dbReference type="Pfam" id="PF13843"/>
    </source>
</evidence>
<sequence>MANKKLSCDDVLGLLFADSDSEGEHMPSEDDDLSFSDPSSPGAAVPFNGVAEHSAQADTSNPFPHADEGGTNEHGDIGDIVRRRVGGRGSIPQSNVNRAGESLGVGASAFYHAGHCVPVRGQASRRGDGVFREGNIGEGGRGKRGRSMTRGASRFRDDSASSFTRERQTVKRAGSVRRGGRGRGRRCVVPAPLAGANTNDDGWVHLRNHCDEHCDWIKPFDEPIGYKGDKEMSNDNSALNFLSLFLSDDFWDLITKETNRYAHQFLASNDLQPNSRFHEWYDVTIPEMKAFIALHLSMGVVEKHELVDYWSEFWLTYTPGFGKIMSRNRFQIILSFLHFNDNQNYIGRGQPGHDRLFKVRPIIDLIIPCFSNVYGPRKELSLDEMTIAFKGRSTLKLYNPNKPDKYGYKVFVLSEAKSGYVLQWSMYTGQRADEHAEIGASHLVVSQLMAPYTGKGHEVYMDSYYTSPAVATELASKDTGLCGTVSSQRRGMPKALKPAMLPLSKGDDPVFMRQGKMLACAWHDTKRVTMLSTVHGNTCVRKRIRGKHSNSGYREINRPLCVDQYNTFMGGVDTADQRMKTYLFPHRSRKWYNRIFNAILSISMVNAHILYRECTAAPHKAMKVFVQDIITALLEGFSKKEGKRGGRPSVEGGEMPLRLTERHWLRNADDRPDCVVCSDRTRPKGRHQTKYRCSQCGVGLCAVPCNERYHTLKNFKQCHLDR</sequence>
<dbReference type="EMBL" id="JBHFQA010000015">
    <property type="protein sequence ID" value="KAL2086152.1"/>
    <property type="molecule type" value="Genomic_DNA"/>
</dbReference>
<comment type="caution">
    <text evidence="3">The sequence shown here is derived from an EMBL/GenBank/DDBJ whole genome shotgun (WGS) entry which is preliminary data.</text>
</comment>
<evidence type="ECO:0000313" key="4">
    <source>
        <dbReference type="Proteomes" id="UP001591681"/>
    </source>
</evidence>
<name>A0ABD1JG68_9TELE</name>
<feature type="compositionally biased region" description="Basic and acidic residues" evidence="1">
    <location>
        <begin position="65"/>
        <end position="78"/>
    </location>
</feature>
<evidence type="ECO:0000313" key="3">
    <source>
        <dbReference type="EMBL" id="KAL2086152.1"/>
    </source>
</evidence>
<dbReference type="PANTHER" id="PTHR46599">
    <property type="entry name" value="PIGGYBAC TRANSPOSABLE ELEMENT-DERIVED PROTEIN 4"/>
    <property type="match status" value="1"/>
</dbReference>
<organism evidence="3 4">
    <name type="scientific">Coilia grayii</name>
    <name type="common">Gray's grenadier anchovy</name>
    <dbReference type="NCBI Taxonomy" id="363190"/>
    <lineage>
        <taxon>Eukaryota</taxon>
        <taxon>Metazoa</taxon>
        <taxon>Chordata</taxon>
        <taxon>Craniata</taxon>
        <taxon>Vertebrata</taxon>
        <taxon>Euteleostomi</taxon>
        <taxon>Actinopterygii</taxon>
        <taxon>Neopterygii</taxon>
        <taxon>Teleostei</taxon>
        <taxon>Clupei</taxon>
        <taxon>Clupeiformes</taxon>
        <taxon>Clupeoidei</taxon>
        <taxon>Engraulidae</taxon>
        <taxon>Coilinae</taxon>
        <taxon>Coilia</taxon>
    </lineage>
</organism>